<protein>
    <submittedName>
        <fullName evidence="1">DUF5691 domain-containing protein</fullName>
    </submittedName>
</protein>
<proteinExistence type="predicted"/>
<keyword evidence="2" id="KW-1185">Reference proteome</keyword>
<evidence type="ECO:0000313" key="1">
    <source>
        <dbReference type="EMBL" id="UWZ86835.1"/>
    </source>
</evidence>
<organism evidence="1 2">
    <name type="scientific">Occallatibacter riparius</name>
    <dbReference type="NCBI Taxonomy" id="1002689"/>
    <lineage>
        <taxon>Bacteria</taxon>
        <taxon>Pseudomonadati</taxon>
        <taxon>Acidobacteriota</taxon>
        <taxon>Terriglobia</taxon>
        <taxon>Terriglobales</taxon>
        <taxon>Acidobacteriaceae</taxon>
        <taxon>Occallatibacter</taxon>
    </lineage>
</organism>
<dbReference type="RefSeq" id="WP_260796472.1">
    <property type="nucleotide sequence ID" value="NZ_CP093313.1"/>
</dbReference>
<evidence type="ECO:0000313" key="2">
    <source>
        <dbReference type="Proteomes" id="UP001059380"/>
    </source>
</evidence>
<gene>
    <name evidence="1" type="ORF">MOP44_13005</name>
</gene>
<dbReference type="AlphaFoldDB" id="A0A9J7BVC8"/>
<accession>A0A9J7BVC8</accession>
<dbReference type="Pfam" id="PF18944">
    <property type="entry name" value="DUF5691"/>
    <property type="match status" value="1"/>
</dbReference>
<dbReference type="EMBL" id="CP093313">
    <property type="protein sequence ID" value="UWZ86835.1"/>
    <property type="molecule type" value="Genomic_DNA"/>
</dbReference>
<sequence length="469" mass="52594">MNARDLQVRVLPALLAGTRREALPEIAGLRADAPLDALSLAGQALRFEMPQGPAQFDVEAWPLDARRIVPENVRAQMLRLLNANRCTSETELAVAFAFARNKLRPHPFDLPRLDAFVRRHNRYLGVVAQYWAQREAKAESRTGYFDDDALSVENWAEAPIGARLAYVEQLRKENADRAREILEKAWGAESAEARVRLIGAVQTGLNEADRGFLEAALKDRAPRVRAIAHRLLARLSGSAANNPALAACLERIQKERAGLLKRRIALKLELPANVKAQTADRWIREQFADVTLEELSCTLEIPIGELSAAAKDDPNLLFALAIVATMDRRFDVVAVIAKELPDAWGRMSVSGLDDLSVTDNEERTRWVEAIVRPRDWMPEAALGDWGWLLRRIEGPLPESVTREVLKSKWWSDQLNGEKKPGTEVIQTFCALCPAGMREKLREQMDGIDPDRKDMGIMLLDTLEKLEAVR</sequence>
<dbReference type="Proteomes" id="UP001059380">
    <property type="component" value="Chromosome"/>
</dbReference>
<name>A0A9J7BVC8_9BACT</name>
<reference evidence="1" key="1">
    <citation type="submission" date="2021-04" db="EMBL/GenBank/DDBJ databases">
        <title>Phylogenetic analysis of Acidobacteriaceae.</title>
        <authorList>
            <person name="Qiu L."/>
            <person name="Zhang Q."/>
        </authorList>
    </citation>
    <scope>NUCLEOTIDE SEQUENCE</scope>
    <source>
        <strain evidence="1">DSM 25168</strain>
    </source>
</reference>
<dbReference type="InterPro" id="IPR043746">
    <property type="entry name" value="DUF5691"/>
</dbReference>
<dbReference type="KEGG" id="orp:MOP44_13005"/>